<evidence type="ECO:0008006" key="3">
    <source>
        <dbReference type="Google" id="ProtNLM"/>
    </source>
</evidence>
<dbReference type="RefSeq" id="WP_193220871.1">
    <property type="nucleotide sequence ID" value="NZ_CABVSS010000007.1"/>
</dbReference>
<dbReference type="AlphaFoldDB" id="A0AAW7PPE7"/>
<reference evidence="1" key="2">
    <citation type="journal article" date="2023" name="Microorganisms">
        <title>Genomic Characterization of Arcobacter butzleri Strains Isolated from Various Sources in Lithuania.</title>
        <authorList>
            <person name="Uljanovas D."/>
            <person name="Golz G."/>
            <person name="Fleischmann S."/>
            <person name="Kudirkiene E."/>
            <person name="Kasetiene N."/>
            <person name="Grineviciene A."/>
            <person name="Tamuleviciene E."/>
            <person name="Aksomaitiene J."/>
            <person name="Alter T."/>
            <person name="Malakauskas M."/>
        </authorList>
    </citation>
    <scope>NUCLEOTIDE SEQUENCE</scope>
    <source>
        <strain evidence="1">RCM39</strain>
    </source>
</reference>
<evidence type="ECO:0000313" key="1">
    <source>
        <dbReference type="EMBL" id="MDN5063281.1"/>
    </source>
</evidence>
<dbReference type="PROSITE" id="PS51257">
    <property type="entry name" value="PROKAR_LIPOPROTEIN"/>
    <property type="match status" value="1"/>
</dbReference>
<protein>
    <recommendedName>
        <fullName evidence="3">Lipoprotein</fullName>
    </recommendedName>
</protein>
<comment type="caution">
    <text evidence="1">The sequence shown here is derived from an EMBL/GenBank/DDBJ whole genome shotgun (WGS) entry which is preliminary data.</text>
</comment>
<dbReference type="EMBL" id="JAPZDC010000002">
    <property type="protein sequence ID" value="MDN5063281.1"/>
    <property type="molecule type" value="Genomic_DNA"/>
</dbReference>
<organism evidence="1 2">
    <name type="scientific">Aliarcobacter butzleri</name>
    <dbReference type="NCBI Taxonomy" id="28197"/>
    <lineage>
        <taxon>Bacteria</taxon>
        <taxon>Pseudomonadati</taxon>
        <taxon>Campylobacterota</taxon>
        <taxon>Epsilonproteobacteria</taxon>
        <taxon>Campylobacterales</taxon>
        <taxon>Arcobacteraceae</taxon>
        <taxon>Aliarcobacter</taxon>
    </lineage>
</organism>
<dbReference type="Proteomes" id="UP001171529">
    <property type="component" value="Unassembled WGS sequence"/>
</dbReference>
<gene>
    <name evidence="1" type="ORF">O8C91_03630</name>
</gene>
<evidence type="ECO:0000313" key="2">
    <source>
        <dbReference type="Proteomes" id="UP001171529"/>
    </source>
</evidence>
<accession>A0AAW7PPE7</accession>
<name>A0AAW7PPE7_9BACT</name>
<reference evidence="1" key="1">
    <citation type="submission" date="2022-12" db="EMBL/GenBank/DDBJ databases">
        <authorList>
            <person name="Uljanovas D."/>
        </authorList>
    </citation>
    <scope>NUCLEOTIDE SEQUENCE</scope>
    <source>
        <strain evidence="1">RCM39</strain>
    </source>
</reference>
<sequence>MKNILLILTISVLLSGCYIGAASYEVFEKNMNFNVGDSFIPKMNYKFREIYSEDK</sequence>
<proteinExistence type="predicted"/>